<gene>
    <name evidence="1" type="ORF">BKA14_001587</name>
</gene>
<dbReference type="InterPro" id="IPR032581">
    <property type="entry name" value="DUF4917"/>
</dbReference>
<organism evidence="1 2">
    <name type="scientific">Paractinoplanes abujensis</name>
    <dbReference type="NCBI Taxonomy" id="882441"/>
    <lineage>
        <taxon>Bacteria</taxon>
        <taxon>Bacillati</taxon>
        <taxon>Actinomycetota</taxon>
        <taxon>Actinomycetes</taxon>
        <taxon>Micromonosporales</taxon>
        <taxon>Micromonosporaceae</taxon>
        <taxon>Paractinoplanes</taxon>
    </lineage>
</organism>
<evidence type="ECO:0000313" key="2">
    <source>
        <dbReference type="Proteomes" id="UP000542742"/>
    </source>
</evidence>
<dbReference type="Proteomes" id="UP000542742">
    <property type="component" value="Unassembled WGS sequence"/>
</dbReference>
<name>A0A7W7CMS2_9ACTN</name>
<reference evidence="1 2" key="1">
    <citation type="submission" date="2020-08" db="EMBL/GenBank/DDBJ databases">
        <title>Sequencing the genomes of 1000 actinobacteria strains.</title>
        <authorList>
            <person name="Klenk H.-P."/>
        </authorList>
    </citation>
    <scope>NUCLEOTIDE SEQUENCE [LARGE SCALE GENOMIC DNA]</scope>
    <source>
        <strain evidence="1 2">DSM 45518</strain>
    </source>
</reference>
<evidence type="ECO:0000313" key="1">
    <source>
        <dbReference type="EMBL" id="MBB4691439.1"/>
    </source>
</evidence>
<dbReference type="AlphaFoldDB" id="A0A7W7CMS2"/>
<accession>A0A7W7CMS2</accession>
<proteinExistence type="predicted"/>
<protein>
    <recommendedName>
        <fullName evidence="3">SIR2-like domain-containing protein</fullName>
    </recommendedName>
</protein>
<evidence type="ECO:0008006" key="3">
    <source>
        <dbReference type="Google" id="ProtNLM"/>
    </source>
</evidence>
<dbReference type="RefSeq" id="WP_184950256.1">
    <property type="nucleotide sequence ID" value="NZ_BOMC01000006.1"/>
</dbReference>
<sequence>MTGAILHDWSDLDRAAIWGSLLTGNGASRNIWSKFKYESLYEKSEPSLSAAAKTIFSRINTTNFELALKVTHYAALVDEALGRDATGTKSLHEEVRQALFDAVRAQHVPHATLGFGLLEDIALILARYRYVYTTNYDLIPYWAAMASEESKLRLKDMFWAAPHHVFDRSDSGAFGSATIIHYLHGGIHLWMNPSSGQCGKWVLDGDSLLNASHFVGHPDRVPLLISEADSKQKASAVGESDYLRFCFERLLNDRGNLVVFGASLSEIDEHVLRAIAIGPPRHVAIGMRKDSATESEQARLREKLDRHGVHFFDASTHPLGSSGLNKG</sequence>
<keyword evidence="2" id="KW-1185">Reference proteome</keyword>
<comment type="caution">
    <text evidence="1">The sequence shown here is derived from an EMBL/GenBank/DDBJ whole genome shotgun (WGS) entry which is preliminary data.</text>
</comment>
<dbReference type="Pfam" id="PF16263">
    <property type="entry name" value="DUF4917"/>
    <property type="match status" value="1"/>
</dbReference>
<dbReference type="EMBL" id="JACHMF010000001">
    <property type="protein sequence ID" value="MBB4691439.1"/>
    <property type="molecule type" value="Genomic_DNA"/>
</dbReference>